<dbReference type="Proteomes" id="UP000254771">
    <property type="component" value="Unassembled WGS sequence"/>
</dbReference>
<gene>
    <name evidence="1" type="ORF">DIZ78_02495</name>
</gene>
<accession>A0A370DSE0</accession>
<comment type="caution">
    <text evidence="1">The sequence shown here is derived from an EMBL/GenBank/DDBJ whole genome shotgun (WGS) entry which is preliminary data.</text>
</comment>
<sequence>MPNITPNPQTLRHKNSVFPLMSLILSLSLIGCSVSESPDTISTSEEPAGTLTESAMDQDYLQSVRQQTAEAANHRLQQAYERNNVPQQQRNGRARVSGQYIRLHSRKLALLDLSYTSGPVRVTRITGLKAPFIVSISCVSASGKAFDISDIENKCGQTVELVFGMD</sequence>
<dbReference type="EMBL" id="QFXE01000005">
    <property type="protein sequence ID" value="RDH87461.1"/>
    <property type="molecule type" value="Genomic_DNA"/>
</dbReference>
<evidence type="ECO:0000313" key="1">
    <source>
        <dbReference type="EMBL" id="RDH87461.1"/>
    </source>
</evidence>
<name>A0A370DSE0_9GAMM</name>
<dbReference type="AlphaFoldDB" id="A0A370DSE0"/>
<evidence type="ECO:0000313" key="2">
    <source>
        <dbReference type="Proteomes" id="UP000254771"/>
    </source>
</evidence>
<protein>
    <submittedName>
        <fullName evidence="1">Uncharacterized protein</fullName>
    </submittedName>
</protein>
<proteinExistence type="predicted"/>
<organism evidence="1 2">
    <name type="scientific">endosymbiont of Escarpia spicata</name>
    <dbReference type="NCBI Taxonomy" id="2200908"/>
    <lineage>
        <taxon>Bacteria</taxon>
        <taxon>Pseudomonadati</taxon>
        <taxon>Pseudomonadota</taxon>
        <taxon>Gammaproteobacteria</taxon>
        <taxon>sulfur-oxidizing symbionts</taxon>
    </lineage>
</organism>
<reference evidence="1 2" key="1">
    <citation type="journal article" date="2018" name="ISME J.">
        <title>Endosymbiont genomes yield clues of tubeworm success.</title>
        <authorList>
            <person name="Li Y."/>
            <person name="Liles M.R."/>
            <person name="Halanych K.M."/>
        </authorList>
    </citation>
    <scope>NUCLEOTIDE SEQUENCE [LARGE SCALE GENOMIC DNA]</scope>
    <source>
        <strain evidence="1">A1462</strain>
    </source>
</reference>
<keyword evidence="2" id="KW-1185">Reference proteome</keyword>